<reference evidence="1 2" key="1">
    <citation type="journal article" date="2007" name="PLoS Genet.">
        <title>The complete genome sequence of Yersinia pseudotuberculosis IP31758, the causative agent of Far East scarlet-like fever.</title>
        <authorList>
            <person name="Eppinger M."/>
            <person name="Rosovitz M.J."/>
            <person name="Fricke W.F."/>
            <person name="Rasko D.A."/>
            <person name="Kokorina G."/>
            <person name="Fayolle C."/>
            <person name="Lindler L.E."/>
            <person name="Carniel E."/>
            <person name="Ravel J."/>
        </authorList>
    </citation>
    <scope>NUCLEOTIDE SEQUENCE [LARGE SCALE GENOMIC DNA]</scope>
    <source>
        <strain evidence="1 2">IP 31758</strain>
    </source>
</reference>
<dbReference type="EMBL" id="CP000720">
    <property type="protein sequence ID" value="ABS49341.1"/>
    <property type="molecule type" value="Genomic_DNA"/>
</dbReference>
<dbReference type="AlphaFoldDB" id="A0A0U1R269"/>
<gene>
    <name evidence="1" type="ordered locus">YpsIP31758_2704</name>
</gene>
<dbReference type="Proteomes" id="UP000002412">
    <property type="component" value="Chromosome"/>
</dbReference>
<sequence>MAPEKVIVPVTERVDCVLLAEKDIIHENMITTILSAR</sequence>
<proteinExistence type="predicted"/>
<dbReference type="HOGENOM" id="CLU_215049_0_0_6"/>
<evidence type="ECO:0000313" key="2">
    <source>
        <dbReference type="Proteomes" id="UP000002412"/>
    </source>
</evidence>
<accession>A0A0U1R269</accession>
<evidence type="ECO:0000313" key="1">
    <source>
        <dbReference type="EMBL" id="ABS49341.1"/>
    </source>
</evidence>
<name>A0A0U1R269_YERP3</name>
<organism evidence="1 2">
    <name type="scientific">Yersinia pseudotuberculosis serotype O:1b (strain IP 31758)</name>
    <dbReference type="NCBI Taxonomy" id="349747"/>
    <lineage>
        <taxon>Bacteria</taxon>
        <taxon>Pseudomonadati</taxon>
        <taxon>Pseudomonadota</taxon>
        <taxon>Gammaproteobacteria</taxon>
        <taxon>Enterobacterales</taxon>
        <taxon>Yersiniaceae</taxon>
        <taxon>Yersinia</taxon>
    </lineage>
</organism>
<protein>
    <submittedName>
        <fullName evidence="1">Uncharacterized protein</fullName>
    </submittedName>
</protein>
<dbReference type="KEGG" id="ypi:YpsIP31758_2704"/>